<keyword evidence="1" id="KW-1133">Transmembrane helix</keyword>
<evidence type="ECO:0000313" key="3">
    <source>
        <dbReference type="Proteomes" id="UP000076722"/>
    </source>
</evidence>
<protein>
    <recommendedName>
        <fullName evidence="4">G-protein coupled receptors family 1 profile domain-containing protein</fullName>
    </recommendedName>
</protein>
<evidence type="ECO:0000256" key="1">
    <source>
        <dbReference type="SAM" id="Phobius"/>
    </source>
</evidence>
<keyword evidence="3" id="KW-1185">Reference proteome</keyword>
<feature type="transmembrane region" description="Helical" evidence="1">
    <location>
        <begin position="98"/>
        <end position="117"/>
    </location>
</feature>
<sequence>MPIIPTSVEENNMTRRYSVHLVPVPIQLLWFSLLLAGQLGLFVFLVTLTRSKRLIPRLPVLHNFLLITFLGSPIYLMLFYSGDYAREFVHLPMCTAQAALVSGLDCAFTLSSLLHVFESWRTAALGENLRNDLRRKWIMIVLPYAHWVIVSLDVMLLSSTHPDRVYRSPGSFYCSYHGTAATVFYVEYAVFGFGIMIVQGFFCHLFWTRQGFLSGTGLELRVSRSMFFRVALFTFVEIFGIASIVGILATRGRESVSYCLSSFCASASLLVFLIFATQQDLLQLWFPCLYPSTRRHSIDQGSSVDESRFILSLSSATFSDVMQKDTNEEHGSSIITL</sequence>
<feature type="transmembrane region" description="Helical" evidence="1">
    <location>
        <begin position="188"/>
        <end position="207"/>
    </location>
</feature>
<organism evidence="2 3">
    <name type="scientific">Sistotremastrum niveocremeum HHB9708</name>
    <dbReference type="NCBI Taxonomy" id="1314777"/>
    <lineage>
        <taxon>Eukaryota</taxon>
        <taxon>Fungi</taxon>
        <taxon>Dikarya</taxon>
        <taxon>Basidiomycota</taxon>
        <taxon>Agaricomycotina</taxon>
        <taxon>Agaricomycetes</taxon>
        <taxon>Sistotremastrales</taxon>
        <taxon>Sistotremastraceae</taxon>
        <taxon>Sertulicium</taxon>
        <taxon>Sertulicium niveocremeum</taxon>
    </lineage>
</organism>
<feature type="transmembrane region" description="Helical" evidence="1">
    <location>
        <begin position="28"/>
        <end position="48"/>
    </location>
</feature>
<feature type="transmembrane region" description="Helical" evidence="1">
    <location>
        <begin position="137"/>
        <end position="157"/>
    </location>
</feature>
<feature type="transmembrane region" description="Helical" evidence="1">
    <location>
        <begin position="255"/>
        <end position="276"/>
    </location>
</feature>
<proteinExistence type="predicted"/>
<gene>
    <name evidence="2" type="ORF">SISNIDRAFT_461383</name>
</gene>
<dbReference type="AlphaFoldDB" id="A0A164MQ10"/>
<dbReference type="OrthoDB" id="3222065at2759"/>
<dbReference type="Proteomes" id="UP000076722">
    <property type="component" value="Unassembled WGS sequence"/>
</dbReference>
<name>A0A164MQ10_9AGAM</name>
<feature type="transmembrane region" description="Helical" evidence="1">
    <location>
        <begin position="60"/>
        <end position="78"/>
    </location>
</feature>
<evidence type="ECO:0000313" key="2">
    <source>
        <dbReference type="EMBL" id="KZS86921.1"/>
    </source>
</evidence>
<reference evidence="2 3" key="1">
    <citation type="journal article" date="2016" name="Mol. Biol. Evol.">
        <title>Comparative Genomics of Early-Diverging Mushroom-Forming Fungi Provides Insights into the Origins of Lignocellulose Decay Capabilities.</title>
        <authorList>
            <person name="Nagy L.G."/>
            <person name="Riley R."/>
            <person name="Tritt A."/>
            <person name="Adam C."/>
            <person name="Daum C."/>
            <person name="Floudas D."/>
            <person name="Sun H."/>
            <person name="Yadav J.S."/>
            <person name="Pangilinan J."/>
            <person name="Larsson K.H."/>
            <person name="Matsuura K."/>
            <person name="Barry K."/>
            <person name="Labutti K."/>
            <person name="Kuo R."/>
            <person name="Ohm R.A."/>
            <person name="Bhattacharya S.S."/>
            <person name="Shirouzu T."/>
            <person name="Yoshinaga Y."/>
            <person name="Martin F.M."/>
            <person name="Grigoriev I.V."/>
            <person name="Hibbett D.S."/>
        </authorList>
    </citation>
    <scope>NUCLEOTIDE SEQUENCE [LARGE SCALE GENOMIC DNA]</scope>
    <source>
        <strain evidence="2 3">HHB9708</strain>
    </source>
</reference>
<keyword evidence="1" id="KW-0812">Transmembrane</keyword>
<feature type="transmembrane region" description="Helical" evidence="1">
    <location>
        <begin position="227"/>
        <end position="249"/>
    </location>
</feature>
<evidence type="ECO:0008006" key="4">
    <source>
        <dbReference type="Google" id="ProtNLM"/>
    </source>
</evidence>
<accession>A0A164MQ10</accession>
<dbReference type="EMBL" id="KV419463">
    <property type="protein sequence ID" value="KZS86921.1"/>
    <property type="molecule type" value="Genomic_DNA"/>
</dbReference>
<keyword evidence="1" id="KW-0472">Membrane</keyword>